<dbReference type="InterPro" id="IPR001533">
    <property type="entry name" value="Pterin_deHydtase"/>
</dbReference>
<dbReference type="EMBL" id="AP025637">
    <property type="protein sequence ID" value="BDG70337.1"/>
    <property type="molecule type" value="Genomic_DNA"/>
</dbReference>
<dbReference type="CDD" id="cd00914">
    <property type="entry name" value="PCD_DCoH_subfamily_b"/>
    <property type="match status" value="1"/>
</dbReference>
<dbReference type="RefSeq" id="WP_244457675.1">
    <property type="nucleotide sequence ID" value="NZ_AP025637.1"/>
</dbReference>
<keyword evidence="3 4" id="KW-0456">Lyase</keyword>
<proteinExistence type="inferred from homology"/>
<dbReference type="Gene3D" id="3.30.1360.20">
    <property type="entry name" value="Transcriptional coactivator/pterin dehydratase"/>
    <property type="match status" value="1"/>
</dbReference>
<sequence>MVETLDATARASLATDLPHWTLLEGRDAITRSFRFADFNEAWGFMARVALLAEKHDHHPEWFNVWNRVEITLSTHDAGGLSARDVGLAKGIDGLVA</sequence>
<name>A0ABM7XXW8_9PROT</name>
<accession>A0ABM7XXW8</accession>
<evidence type="ECO:0000256" key="2">
    <source>
        <dbReference type="ARBA" id="ARBA00006472"/>
    </source>
</evidence>
<dbReference type="PANTHER" id="PTHR12599">
    <property type="entry name" value="PTERIN-4-ALPHA-CARBINOLAMINE DEHYDRATASE"/>
    <property type="match status" value="1"/>
</dbReference>
<dbReference type="HAMAP" id="MF_00434">
    <property type="entry name" value="Pterin_4_alpha"/>
    <property type="match status" value="1"/>
</dbReference>
<dbReference type="PANTHER" id="PTHR12599:SF0">
    <property type="entry name" value="PTERIN-4-ALPHA-CARBINOLAMINE DEHYDRATASE"/>
    <property type="match status" value="1"/>
</dbReference>
<evidence type="ECO:0000313" key="5">
    <source>
        <dbReference type="EMBL" id="BDG70337.1"/>
    </source>
</evidence>
<protein>
    <recommendedName>
        <fullName evidence="4">Putative pterin-4-alpha-carbinolamine dehydratase</fullName>
        <shortName evidence="4">PHS</shortName>
        <ecNumber evidence="4">4.2.1.96</ecNumber>
    </recommendedName>
    <alternativeName>
        <fullName evidence="4">4-alpha-hydroxy-tetrahydropterin dehydratase</fullName>
    </alternativeName>
    <alternativeName>
        <fullName evidence="4">Pterin carbinolamine dehydratase</fullName>
        <shortName evidence="4">PCD</shortName>
    </alternativeName>
</protein>
<evidence type="ECO:0000256" key="3">
    <source>
        <dbReference type="ARBA" id="ARBA00023239"/>
    </source>
</evidence>
<gene>
    <name evidence="5" type="ORF">Rmf_02660</name>
</gene>
<dbReference type="Pfam" id="PF01329">
    <property type="entry name" value="Pterin_4a"/>
    <property type="match status" value="1"/>
</dbReference>
<dbReference type="InterPro" id="IPR036428">
    <property type="entry name" value="PCD_sf"/>
</dbReference>
<reference evidence="5 6" key="1">
    <citation type="journal article" date="2016" name="Microbes Environ.">
        <title>Phylogenetically diverse aerobic anoxygenic phototrophic bacteria isolated from epilithic biofilms in Tama river, Japan.</title>
        <authorList>
            <person name="Hirose S."/>
            <person name="Matsuura K."/>
            <person name="Haruta S."/>
        </authorList>
    </citation>
    <scope>NUCLEOTIDE SEQUENCE [LARGE SCALE GENOMIC DNA]</scope>
    <source>
        <strain evidence="5 6">S08</strain>
    </source>
</reference>
<dbReference type="SUPFAM" id="SSF55248">
    <property type="entry name" value="PCD-like"/>
    <property type="match status" value="1"/>
</dbReference>
<evidence type="ECO:0000313" key="6">
    <source>
        <dbReference type="Proteomes" id="UP000831327"/>
    </source>
</evidence>
<comment type="similarity">
    <text evidence="2 4">Belongs to the pterin-4-alpha-carbinolamine dehydratase family.</text>
</comment>
<evidence type="ECO:0000256" key="1">
    <source>
        <dbReference type="ARBA" id="ARBA00001554"/>
    </source>
</evidence>
<evidence type="ECO:0000256" key="4">
    <source>
        <dbReference type="HAMAP-Rule" id="MF_00434"/>
    </source>
</evidence>
<dbReference type="NCBIfam" id="NF002018">
    <property type="entry name" value="PRK00823.1-3"/>
    <property type="match status" value="1"/>
</dbReference>
<organism evidence="5 6">
    <name type="scientific">Roseomonas fluvialis</name>
    <dbReference type="NCBI Taxonomy" id="1750527"/>
    <lineage>
        <taxon>Bacteria</taxon>
        <taxon>Pseudomonadati</taxon>
        <taxon>Pseudomonadota</taxon>
        <taxon>Alphaproteobacteria</taxon>
        <taxon>Acetobacterales</taxon>
        <taxon>Roseomonadaceae</taxon>
        <taxon>Roseomonas</taxon>
    </lineage>
</organism>
<keyword evidence="6" id="KW-1185">Reference proteome</keyword>
<comment type="catalytic activity">
    <reaction evidence="1 4">
        <text>(4aS,6R)-4a-hydroxy-L-erythro-5,6,7,8-tetrahydrobiopterin = (6R)-L-erythro-6,7-dihydrobiopterin + H2O</text>
        <dbReference type="Rhea" id="RHEA:11920"/>
        <dbReference type="ChEBI" id="CHEBI:15377"/>
        <dbReference type="ChEBI" id="CHEBI:15642"/>
        <dbReference type="ChEBI" id="CHEBI:43120"/>
        <dbReference type="EC" id="4.2.1.96"/>
    </reaction>
</comment>
<dbReference type="Proteomes" id="UP000831327">
    <property type="component" value="Chromosome"/>
</dbReference>
<dbReference type="EC" id="4.2.1.96" evidence="4"/>